<organism evidence="1 2">
    <name type="scientific">Uliginosibacterium silvisoli</name>
    <dbReference type="NCBI Taxonomy" id="3114758"/>
    <lineage>
        <taxon>Bacteria</taxon>
        <taxon>Pseudomonadati</taxon>
        <taxon>Pseudomonadota</taxon>
        <taxon>Betaproteobacteria</taxon>
        <taxon>Rhodocyclales</taxon>
        <taxon>Zoogloeaceae</taxon>
        <taxon>Uliginosibacterium</taxon>
    </lineage>
</organism>
<dbReference type="EMBL" id="JAYXHS010000004">
    <property type="protein sequence ID" value="MEC5387732.1"/>
    <property type="molecule type" value="Genomic_DNA"/>
</dbReference>
<accession>A0ABU6K7X6</accession>
<gene>
    <name evidence="1" type="ORF">VVD49_18510</name>
</gene>
<evidence type="ECO:0008006" key="3">
    <source>
        <dbReference type="Google" id="ProtNLM"/>
    </source>
</evidence>
<evidence type="ECO:0000313" key="2">
    <source>
        <dbReference type="Proteomes" id="UP001331561"/>
    </source>
</evidence>
<dbReference type="RefSeq" id="WP_327600706.1">
    <property type="nucleotide sequence ID" value="NZ_JAYXHS010000004.1"/>
</dbReference>
<keyword evidence="2" id="KW-1185">Reference proteome</keyword>
<comment type="caution">
    <text evidence="1">The sequence shown here is derived from an EMBL/GenBank/DDBJ whole genome shotgun (WGS) entry which is preliminary data.</text>
</comment>
<reference evidence="1 2" key="1">
    <citation type="submission" date="2024-01" db="EMBL/GenBank/DDBJ databases">
        <title>Uliginosibacterium soil sp. nov.</title>
        <authorList>
            <person name="Lv Y."/>
        </authorList>
    </citation>
    <scope>NUCLEOTIDE SEQUENCE [LARGE SCALE GENOMIC DNA]</scope>
    <source>
        <strain evidence="1 2">H3</strain>
    </source>
</reference>
<protein>
    <recommendedName>
        <fullName evidence="3">CHAT domain-containing protein</fullName>
    </recommendedName>
</protein>
<dbReference type="Proteomes" id="UP001331561">
    <property type="component" value="Unassembled WGS sequence"/>
</dbReference>
<proteinExistence type="predicted"/>
<name>A0ABU6K7X6_9RHOO</name>
<evidence type="ECO:0000313" key="1">
    <source>
        <dbReference type="EMBL" id="MEC5387732.1"/>
    </source>
</evidence>
<sequence>MVALSSIAGLGGFARHSSAGVCTLALLALFLVGCSKTEEAPSAAVEASAPVAAPAPGAVNQAPTDEAEVVSRFEQERFKIARSISKDLGISELDAESSTSSWYEVHESGPKWFVWAQTPVDLKTKPSLLRKIANSKEFSVGIDLSMLNESIDLPSSEISKNLRETLVKSNEDILLIEVFAIPDPRFFLRAENSKRLLTFEVDLKKMRELGAYDALQKKQGSSYTDADLFELLDKFSLGRNYFTFRSTQKQGEGSIAFSFWVDRRPIDEISLSLCVGGSSAIKCGPSPHISRPPVGMLGKQNSNAPDASLHLLDLGEDALAAVFYCQTCGDNSRPGYVGWHIPITADSLENIVTTQIVPSFNSVIAQPIERPKDNSAFLQGGRALYNALFDYPDVDARNAEDVFRSFVKKASIAEGAPILYIRTIKRDQRFSLLPLNMMVVPLSDGEEAFLGFDVNIEGYLSDRPYLSSSQCISRWFFLIPDAREGLFKNAYNAFKDWIPRYKSASEKSIFSENEIPEFSQWIGASDVESSGLALVTLSHHAPGRLCYADELCEEGGDSIMANALRRRFTFPSIAILNGCGTVGIGQSEFVQKLAERDMSAIIATSVKVDAEMAGTFLNLFSDVLQKNGSDASYSISRARFDAVKRLKDVSPPGGHPYGPAALAYMTLGDGGVRACVPPGPGNIDSVIAKGENQ</sequence>